<dbReference type="EMBL" id="QJKJ01007219">
    <property type="protein sequence ID" value="RDX83882.1"/>
    <property type="molecule type" value="Genomic_DNA"/>
</dbReference>
<organism evidence="2 3">
    <name type="scientific">Mucuna pruriens</name>
    <name type="common">Velvet bean</name>
    <name type="synonym">Dolichos pruriens</name>
    <dbReference type="NCBI Taxonomy" id="157652"/>
    <lineage>
        <taxon>Eukaryota</taxon>
        <taxon>Viridiplantae</taxon>
        <taxon>Streptophyta</taxon>
        <taxon>Embryophyta</taxon>
        <taxon>Tracheophyta</taxon>
        <taxon>Spermatophyta</taxon>
        <taxon>Magnoliopsida</taxon>
        <taxon>eudicotyledons</taxon>
        <taxon>Gunneridae</taxon>
        <taxon>Pentapetalae</taxon>
        <taxon>rosids</taxon>
        <taxon>fabids</taxon>
        <taxon>Fabales</taxon>
        <taxon>Fabaceae</taxon>
        <taxon>Papilionoideae</taxon>
        <taxon>50 kb inversion clade</taxon>
        <taxon>NPAAA clade</taxon>
        <taxon>indigoferoid/millettioid clade</taxon>
        <taxon>Phaseoleae</taxon>
        <taxon>Mucuna</taxon>
    </lineage>
</organism>
<evidence type="ECO:0000313" key="3">
    <source>
        <dbReference type="Proteomes" id="UP000257109"/>
    </source>
</evidence>
<evidence type="ECO:0000313" key="2">
    <source>
        <dbReference type="EMBL" id="RDX83882.1"/>
    </source>
</evidence>
<reference evidence="2" key="1">
    <citation type="submission" date="2018-05" db="EMBL/GenBank/DDBJ databases">
        <title>Draft genome of Mucuna pruriens seed.</title>
        <authorList>
            <person name="Nnadi N.E."/>
            <person name="Vos R."/>
            <person name="Hasami M.H."/>
            <person name="Devisetty U.K."/>
            <person name="Aguiy J.C."/>
        </authorList>
    </citation>
    <scope>NUCLEOTIDE SEQUENCE [LARGE SCALE GENOMIC DNA]</scope>
    <source>
        <strain evidence="2">JCA_2017</strain>
    </source>
</reference>
<sequence length="88" mass="10044">MAEVKPIEFEKAMTKEKWLKAELVDPSSNKKPIALKWVYKVKVNPRGEVVKNKAILVAKGFLQKAGIDYGEVYALSLCPRLPYLRLRV</sequence>
<proteinExistence type="predicted"/>
<feature type="non-terminal residue" evidence="2">
    <location>
        <position position="1"/>
    </location>
</feature>
<dbReference type="OrthoDB" id="7473114at2759"/>
<keyword evidence="3" id="KW-1185">Reference proteome</keyword>
<name>A0A371G043_MUCPR</name>
<gene>
    <name evidence="2" type="ORF">CR513_35158</name>
</gene>
<dbReference type="InterPro" id="IPR013103">
    <property type="entry name" value="RVT_2"/>
</dbReference>
<dbReference type="Proteomes" id="UP000257109">
    <property type="component" value="Unassembled WGS sequence"/>
</dbReference>
<evidence type="ECO:0000259" key="1">
    <source>
        <dbReference type="Pfam" id="PF07727"/>
    </source>
</evidence>
<protein>
    <recommendedName>
        <fullName evidence="1">Reverse transcriptase Ty1/copia-type domain-containing protein</fullName>
    </recommendedName>
</protein>
<accession>A0A371G043</accession>
<comment type="caution">
    <text evidence="2">The sequence shown here is derived from an EMBL/GenBank/DDBJ whole genome shotgun (WGS) entry which is preliminary data.</text>
</comment>
<feature type="domain" description="Reverse transcriptase Ty1/copia-type" evidence="1">
    <location>
        <begin position="22"/>
        <end position="74"/>
    </location>
</feature>
<dbReference type="AlphaFoldDB" id="A0A371G043"/>
<dbReference type="Pfam" id="PF07727">
    <property type="entry name" value="RVT_2"/>
    <property type="match status" value="1"/>
</dbReference>